<dbReference type="InterPro" id="IPR036291">
    <property type="entry name" value="NAD(P)-bd_dom_sf"/>
</dbReference>
<name>A0A6N7LKW8_SINTE</name>
<dbReference type="Pfam" id="PF00106">
    <property type="entry name" value="adh_short"/>
    <property type="match status" value="1"/>
</dbReference>
<evidence type="ECO:0000313" key="5">
    <source>
        <dbReference type="EMBL" id="MQX17858.1"/>
    </source>
</evidence>
<dbReference type="AlphaFoldDB" id="A0A6N7LKW8"/>
<reference evidence="5 6" key="1">
    <citation type="journal article" date="2013" name="Genome Biol.">
        <title>Comparative genomics of the core and accessory genomes of 48 Sinorhizobium strains comprising five genospecies.</title>
        <authorList>
            <person name="Sugawara M."/>
            <person name="Epstein B."/>
            <person name="Badgley B.D."/>
            <person name="Unno T."/>
            <person name="Xu L."/>
            <person name="Reese J."/>
            <person name="Gyaneshwar P."/>
            <person name="Denny R."/>
            <person name="Mudge J."/>
            <person name="Bharti A.K."/>
            <person name="Farmer A.D."/>
            <person name="May G.D."/>
            <person name="Woodward J.E."/>
            <person name="Medigue C."/>
            <person name="Vallenet D."/>
            <person name="Lajus A."/>
            <person name="Rouy Z."/>
            <person name="Martinez-Vaz B."/>
            <person name="Tiffin P."/>
            <person name="Young N.D."/>
            <person name="Sadowsky M.J."/>
        </authorList>
    </citation>
    <scope>NUCLEOTIDE SEQUENCE [LARGE SCALE GENOMIC DNA]</scope>
    <source>
        <strain evidence="5 6">USDA4894</strain>
    </source>
</reference>
<organism evidence="5 6">
    <name type="scientific">Sinorhizobium terangae</name>
    <dbReference type="NCBI Taxonomy" id="110322"/>
    <lineage>
        <taxon>Bacteria</taxon>
        <taxon>Pseudomonadati</taxon>
        <taxon>Pseudomonadota</taxon>
        <taxon>Alphaproteobacteria</taxon>
        <taxon>Hyphomicrobiales</taxon>
        <taxon>Rhizobiaceae</taxon>
        <taxon>Sinorhizobium/Ensifer group</taxon>
        <taxon>Sinorhizobium</taxon>
    </lineage>
</organism>
<proteinExistence type="inferred from homology"/>
<comment type="caution">
    <text evidence="5">The sequence shown here is derived from an EMBL/GenBank/DDBJ whole genome shotgun (WGS) entry which is preliminary data.</text>
</comment>
<dbReference type="PANTHER" id="PTHR43658">
    <property type="entry name" value="SHORT-CHAIN DEHYDROGENASE/REDUCTASE"/>
    <property type="match status" value="1"/>
</dbReference>
<keyword evidence="6" id="KW-1185">Reference proteome</keyword>
<accession>A0A6N7LKW8</accession>
<evidence type="ECO:0000256" key="3">
    <source>
        <dbReference type="RuleBase" id="RU000363"/>
    </source>
</evidence>
<dbReference type="PRINTS" id="PR00080">
    <property type="entry name" value="SDRFAMILY"/>
</dbReference>
<dbReference type="PROSITE" id="PS00061">
    <property type="entry name" value="ADH_SHORT"/>
    <property type="match status" value="1"/>
</dbReference>
<gene>
    <name evidence="5" type="ORF">GHK62_24850</name>
</gene>
<feature type="domain" description="Ketoreductase" evidence="4">
    <location>
        <begin position="6"/>
        <end position="192"/>
    </location>
</feature>
<dbReference type="InterPro" id="IPR002347">
    <property type="entry name" value="SDR_fam"/>
</dbReference>
<dbReference type="InterPro" id="IPR057326">
    <property type="entry name" value="KR_dom"/>
</dbReference>
<dbReference type="CDD" id="cd05371">
    <property type="entry name" value="HSD10-like_SDR_c"/>
    <property type="match status" value="1"/>
</dbReference>
<protein>
    <submittedName>
        <fullName evidence="5">SDR family NAD(P)-dependent oxidoreductase</fullName>
    </submittedName>
</protein>
<dbReference type="PANTHER" id="PTHR43658:SF8">
    <property type="entry name" value="17-BETA-HYDROXYSTEROID DEHYDROGENASE 14-RELATED"/>
    <property type="match status" value="1"/>
</dbReference>
<evidence type="ECO:0000259" key="4">
    <source>
        <dbReference type="SMART" id="SM00822"/>
    </source>
</evidence>
<dbReference type="Gene3D" id="3.40.50.720">
    <property type="entry name" value="NAD(P)-binding Rossmann-like Domain"/>
    <property type="match status" value="1"/>
</dbReference>
<dbReference type="PRINTS" id="PR00081">
    <property type="entry name" value="GDHRDH"/>
</dbReference>
<dbReference type="SUPFAM" id="SSF51735">
    <property type="entry name" value="NAD(P)-binding Rossmann-fold domains"/>
    <property type="match status" value="1"/>
</dbReference>
<dbReference type="GO" id="GO:0016491">
    <property type="term" value="F:oxidoreductase activity"/>
    <property type="evidence" value="ECO:0007669"/>
    <property type="project" value="UniProtKB-KW"/>
</dbReference>
<dbReference type="SMART" id="SM00822">
    <property type="entry name" value="PKS_KR"/>
    <property type="match status" value="1"/>
</dbReference>
<evidence type="ECO:0000256" key="1">
    <source>
        <dbReference type="ARBA" id="ARBA00006484"/>
    </source>
</evidence>
<sequence>MLIRDKVFLVTGGGSGLGAAVARALVADGASVVIADINSDAGSAIAAELGAKTRFAPTDVTSEAEGEAAVAMALESFGHLHGLVNCAGIAPGEKVLGRDGPHRLDSFARAIGINLVGTFNMIRLAAAAIAKEEPDDGGARGVIINTASVAAFDGQIGQAAYSASKGGVVAMTLPIARELARFGIRVVSIAPGIFETPMMAGMPQEVQDSLGKSVPFPPRLGRPDEYAALVRHICENDMLNGEVIRLDGALRMGAR</sequence>
<dbReference type="InterPro" id="IPR020904">
    <property type="entry name" value="Sc_DH/Rdtase_CS"/>
</dbReference>
<dbReference type="Proteomes" id="UP000439983">
    <property type="component" value="Unassembled WGS sequence"/>
</dbReference>
<dbReference type="RefSeq" id="WP_153441702.1">
    <property type="nucleotide sequence ID" value="NZ_JACIGA010000006.1"/>
</dbReference>
<keyword evidence="2" id="KW-0560">Oxidoreductase</keyword>
<dbReference type="OrthoDB" id="9795647at2"/>
<evidence type="ECO:0000256" key="2">
    <source>
        <dbReference type="ARBA" id="ARBA00023002"/>
    </source>
</evidence>
<dbReference type="FunFam" id="3.40.50.720:FF:000215">
    <property type="entry name" value="3-hydroxyacyl-CoA dehydrogenase type-2"/>
    <property type="match status" value="1"/>
</dbReference>
<evidence type="ECO:0000313" key="6">
    <source>
        <dbReference type="Proteomes" id="UP000439983"/>
    </source>
</evidence>
<comment type="similarity">
    <text evidence="1 3">Belongs to the short-chain dehydrogenases/reductases (SDR) family.</text>
</comment>
<dbReference type="EMBL" id="WITC01000108">
    <property type="protein sequence ID" value="MQX17858.1"/>
    <property type="molecule type" value="Genomic_DNA"/>
</dbReference>